<evidence type="ECO:0000313" key="6">
    <source>
        <dbReference type="EMBL" id="CBH95506.1"/>
    </source>
</evidence>
<dbReference type="PANTHER" id="PTHR33841">
    <property type="entry name" value="DNA METHYLTRANSFERASE YEEA-RELATED"/>
    <property type="match status" value="1"/>
</dbReference>
<feature type="domain" description="DNA methylase adenine-specific" evidence="5">
    <location>
        <begin position="31"/>
        <end position="300"/>
    </location>
</feature>
<evidence type="ECO:0000259" key="5">
    <source>
        <dbReference type="Pfam" id="PF02384"/>
    </source>
</evidence>
<dbReference type="EMBL" id="CABM01000007">
    <property type="protein sequence ID" value="CBH95506.1"/>
    <property type="molecule type" value="Genomic_DNA"/>
</dbReference>
<dbReference type="EC" id="2.1.1.72" evidence="1"/>
<proteinExistence type="predicted"/>
<dbReference type="Gene3D" id="3.40.50.150">
    <property type="entry name" value="Vaccinia Virus protein VP39"/>
    <property type="match status" value="1"/>
</dbReference>
<protein>
    <recommendedName>
        <fullName evidence="1">site-specific DNA-methyltransferase (adenine-specific)</fullName>
        <ecNumber evidence="1">2.1.1.72</ecNumber>
    </recommendedName>
</protein>
<evidence type="ECO:0000256" key="3">
    <source>
        <dbReference type="ARBA" id="ARBA00022679"/>
    </source>
</evidence>
<dbReference type="Pfam" id="PF02384">
    <property type="entry name" value="N6_Mtase"/>
    <property type="match status" value="1"/>
</dbReference>
<name>E6PKQ5_9ZZZZ</name>
<dbReference type="GO" id="GO:0009007">
    <property type="term" value="F:site-specific DNA-methyltransferase (adenine-specific) activity"/>
    <property type="evidence" value="ECO:0007669"/>
    <property type="project" value="UniProtKB-EC"/>
</dbReference>
<dbReference type="InterPro" id="IPR050953">
    <property type="entry name" value="N4_N6_ade-DNA_methylase"/>
</dbReference>
<evidence type="ECO:0000256" key="2">
    <source>
        <dbReference type="ARBA" id="ARBA00022603"/>
    </source>
</evidence>
<dbReference type="PRINTS" id="PR00507">
    <property type="entry name" value="N12N6MTFRASE"/>
</dbReference>
<dbReference type="GO" id="GO:0032259">
    <property type="term" value="P:methylation"/>
    <property type="evidence" value="ECO:0007669"/>
    <property type="project" value="UniProtKB-KW"/>
</dbReference>
<dbReference type="SUPFAM" id="SSF53335">
    <property type="entry name" value="S-adenosyl-L-methionine-dependent methyltransferases"/>
    <property type="match status" value="1"/>
</dbReference>
<organism evidence="6">
    <name type="scientific">mine drainage metagenome</name>
    <dbReference type="NCBI Taxonomy" id="410659"/>
    <lineage>
        <taxon>unclassified sequences</taxon>
        <taxon>metagenomes</taxon>
        <taxon>ecological metagenomes</taxon>
    </lineage>
</organism>
<reference evidence="6" key="1">
    <citation type="submission" date="2009-10" db="EMBL/GenBank/DDBJ databases">
        <title>Diversity of trophic interactions inside an arsenic-rich microbial ecosystem.</title>
        <authorList>
            <person name="Bertin P.N."/>
            <person name="Heinrich-Salmeron A."/>
            <person name="Pelletier E."/>
            <person name="Goulhen-Chollet F."/>
            <person name="Arsene-Ploetze F."/>
            <person name="Gallien S."/>
            <person name="Calteau A."/>
            <person name="Vallenet D."/>
            <person name="Casiot C."/>
            <person name="Chane-Woon-Ming B."/>
            <person name="Giloteaux L."/>
            <person name="Barakat M."/>
            <person name="Bonnefoy V."/>
            <person name="Bruneel O."/>
            <person name="Chandler M."/>
            <person name="Cleiss J."/>
            <person name="Duran R."/>
            <person name="Elbaz-Poulichet F."/>
            <person name="Fonknechten N."/>
            <person name="Lauga B."/>
            <person name="Mornico D."/>
            <person name="Ortet P."/>
            <person name="Schaeffer C."/>
            <person name="Siguier P."/>
            <person name="Alexander Thil Smith A."/>
            <person name="Van Dorsselaer A."/>
            <person name="Weissenbach J."/>
            <person name="Medigue C."/>
            <person name="Le Paslier D."/>
        </authorList>
    </citation>
    <scope>NUCLEOTIDE SEQUENCE</scope>
</reference>
<sequence length="765" mass="85068">MIADFLSHTDISTGQQSLWAYDFRYIPVELISGVYETFLADDKRLAGAYYTPRNLAAFAVDQAFEHSVDITREVVYDGACGSGILLVTAFRRMVHAADAAAGTPLTFAQRCQLLLGHIRGGDINPAACMVAAFSLYLSLLENLQPADLTRLGNGDHEARLPHLRDAILWSGARQGDFFGNDSGPQDATIFLSNPPWKEPRGEDQGLGYESWAEDPARRWFLPHRQIAAAFAHRALDVVPDGGRVCLILPAKLFLSATSQKFVLEFLSRCNLKRVVCLADVRHMLFSEAVHPCVIVLAERMSDERQDAGNPMFDYWVPKADVSVAYGRLTIHGCDRHQLPAGLVARNNQLLRTYLWGGPHDQALLLRLRALGRLDDMVSRGRRSESKPRWIEGKGFHHLDRNRDGKDAGFLRQVPFLDAKRTPSLPVLDPLLLQDLPQKFAVVASYGAHNGELFRGPRVMINDGVDYATYEAKAVFSQRTFSFQSSIGAFAGPDADADLLRFLAVYLRSSLARYLLLVSSYALTVERQRVSMTELKDLPFVPPEQHPDPARAKRIVGQIAAKSRAMENMDGLQSAEIYDAEKSAFDRLIAEYFGLNSIDQDAVDEAVRYFIPSIQPRWGDLGESPLLRTLSSDDLFAYASTLSRELRDLSVGLGGDGAVRAEVVAESTSRRGAIGICRILRSAGDGSTRRDDDQVASAIRWLRQQRLMPLAAGESFQLASDFLFFCNNEMFLVKPLVARFWLRGQARRDALRVVRAARQYAGKGTA</sequence>
<dbReference type="PANTHER" id="PTHR33841:SF1">
    <property type="entry name" value="DNA METHYLTRANSFERASE A"/>
    <property type="match status" value="1"/>
</dbReference>
<dbReference type="AlphaFoldDB" id="E6PKQ5"/>
<dbReference type="InterPro" id="IPR003356">
    <property type="entry name" value="DNA_methylase_A-5"/>
</dbReference>
<dbReference type="GO" id="GO:0003677">
    <property type="term" value="F:DNA binding"/>
    <property type="evidence" value="ECO:0007669"/>
    <property type="project" value="InterPro"/>
</dbReference>
<accession>E6PKQ5</accession>
<keyword evidence="2 6" id="KW-0489">Methyltransferase</keyword>
<evidence type="ECO:0000256" key="1">
    <source>
        <dbReference type="ARBA" id="ARBA00011900"/>
    </source>
</evidence>
<comment type="catalytic activity">
    <reaction evidence="4">
        <text>a 2'-deoxyadenosine in DNA + S-adenosyl-L-methionine = an N(6)-methyl-2'-deoxyadenosine in DNA + S-adenosyl-L-homocysteine + H(+)</text>
        <dbReference type="Rhea" id="RHEA:15197"/>
        <dbReference type="Rhea" id="RHEA-COMP:12418"/>
        <dbReference type="Rhea" id="RHEA-COMP:12419"/>
        <dbReference type="ChEBI" id="CHEBI:15378"/>
        <dbReference type="ChEBI" id="CHEBI:57856"/>
        <dbReference type="ChEBI" id="CHEBI:59789"/>
        <dbReference type="ChEBI" id="CHEBI:90615"/>
        <dbReference type="ChEBI" id="CHEBI:90616"/>
        <dbReference type="EC" id="2.1.1.72"/>
    </reaction>
</comment>
<dbReference type="InterPro" id="IPR029063">
    <property type="entry name" value="SAM-dependent_MTases_sf"/>
</dbReference>
<dbReference type="GO" id="GO:0008170">
    <property type="term" value="F:N-methyltransferase activity"/>
    <property type="evidence" value="ECO:0007669"/>
    <property type="project" value="InterPro"/>
</dbReference>
<comment type="caution">
    <text evidence="6">The sequence shown here is derived from an EMBL/GenBank/DDBJ whole genome shotgun (WGS) entry which is preliminary data.</text>
</comment>
<keyword evidence="3" id="KW-0808">Transferase</keyword>
<evidence type="ECO:0000256" key="4">
    <source>
        <dbReference type="ARBA" id="ARBA00047942"/>
    </source>
</evidence>
<gene>
    <name evidence="6" type="ORF">CARN2_1768</name>
</gene>